<dbReference type="OrthoDB" id="6154955at2759"/>
<evidence type="ECO:0000256" key="2">
    <source>
        <dbReference type="ARBA" id="ARBA00022525"/>
    </source>
</evidence>
<dbReference type="AlphaFoldDB" id="A0A8B8D5I2"/>
<dbReference type="Gene3D" id="2.60.120.40">
    <property type="match status" value="1"/>
</dbReference>
<comment type="subcellular location">
    <subcellularLocation>
        <location evidence="1">Secreted</location>
    </subcellularLocation>
</comment>
<reference evidence="5" key="1">
    <citation type="submission" date="2025-08" db="UniProtKB">
        <authorList>
            <consortium name="RefSeq"/>
        </authorList>
    </citation>
    <scope>IDENTIFICATION</scope>
    <source>
        <tissue evidence="5">Whole sample</tissue>
    </source>
</reference>
<dbReference type="Pfam" id="PF00386">
    <property type="entry name" value="C1q"/>
    <property type="match status" value="1"/>
</dbReference>
<dbReference type="InterPro" id="IPR001073">
    <property type="entry name" value="C1q_dom"/>
</dbReference>
<evidence type="ECO:0000259" key="3">
    <source>
        <dbReference type="PROSITE" id="PS50871"/>
    </source>
</evidence>
<dbReference type="InterPro" id="IPR008983">
    <property type="entry name" value="Tumour_necrosis_fac-like_dom"/>
</dbReference>
<protein>
    <submittedName>
        <fullName evidence="5">Complement C1q-like protein 4</fullName>
    </submittedName>
</protein>
<sequence length="248" mass="27507">MDSELIRIYITEGVDWVITVLPLTCSSGFAATTENKAKERRGNGVRTNRLQCVKTFQVKHCKCPSTTELYQKNFKDQRPNTVMKSVICTLLVAFVSFEVEAESNAVAFSAGLSRNLQLSHTEIVVYDRIYTNVGSGYDSNTGKFRCPTSGVYVFQFHSVANQGKTIWTELWHNGYYICSMYGHTTGDYATGGNSVVLRLTKGDEVYVKAVDPTNGAITNMYGASDEVYSTFSGYMVAPVYEEFPSVVG</sequence>
<dbReference type="Proteomes" id="UP000694844">
    <property type="component" value="Chromosome 3"/>
</dbReference>
<organism evidence="4 5">
    <name type="scientific">Crassostrea virginica</name>
    <name type="common">Eastern oyster</name>
    <dbReference type="NCBI Taxonomy" id="6565"/>
    <lineage>
        <taxon>Eukaryota</taxon>
        <taxon>Metazoa</taxon>
        <taxon>Spiralia</taxon>
        <taxon>Lophotrochozoa</taxon>
        <taxon>Mollusca</taxon>
        <taxon>Bivalvia</taxon>
        <taxon>Autobranchia</taxon>
        <taxon>Pteriomorphia</taxon>
        <taxon>Ostreida</taxon>
        <taxon>Ostreoidea</taxon>
        <taxon>Ostreidae</taxon>
        <taxon>Crassostrea</taxon>
    </lineage>
</organism>
<dbReference type="SMART" id="SM00110">
    <property type="entry name" value="C1Q"/>
    <property type="match status" value="1"/>
</dbReference>
<gene>
    <name evidence="5" type="primary">LOC111124626</name>
</gene>
<name>A0A8B8D5I2_CRAVI</name>
<dbReference type="RefSeq" id="XP_022323368.1">
    <property type="nucleotide sequence ID" value="XM_022467660.1"/>
</dbReference>
<accession>A0A8B8D5I2</accession>
<feature type="domain" description="C1q" evidence="3">
    <location>
        <begin position="101"/>
        <end position="242"/>
    </location>
</feature>
<dbReference type="PANTHER" id="PTHR15427">
    <property type="entry name" value="EMILIN ELASTIN MICROFIBRIL INTERFACE-LOCATED PROTEIN ELASTIN MICROFIBRIL INTERFACER"/>
    <property type="match status" value="1"/>
</dbReference>
<dbReference type="SUPFAM" id="SSF49842">
    <property type="entry name" value="TNF-like"/>
    <property type="match status" value="1"/>
</dbReference>
<evidence type="ECO:0000313" key="4">
    <source>
        <dbReference type="Proteomes" id="UP000694844"/>
    </source>
</evidence>
<proteinExistence type="predicted"/>
<keyword evidence="2" id="KW-0964">Secreted</keyword>
<dbReference type="GO" id="GO:0005581">
    <property type="term" value="C:collagen trimer"/>
    <property type="evidence" value="ECO:0007669"/>
    <property type="project" value="UniProtKB-KW"/>
</dbReference>
<dbReference type="PRINTS" id="PR00007">
    <property type="entry name" value="COMPLEMNTC1Q"/>
</dbReference>
<dbReference type="PROSITE" id="PS50871">
    <property type="entry name" value="C1Q"/>
    <property type="match status" value="1"/>
</dbReference>
<evidence type="ECO:0000256" key="1">
    <source>
        <dbReference type="ARBA" id="ARBA00004613"/>
    </source>
</evidence>
<evidence type="ECO:0000313" key="5">
    <source>
        <dbReference type="RefSeq" id="XP_022323368.1"/>
    </source>
</evidence>
<keyword evidence="4" id="KW-1185">Reference proteome</keyword>
<dbReference type="InterPro" id="IPR050392">
    <property type="entry name" value="Collagen/C1q_domain"/>
</dbReference>
<dbReference type="PANTHER" id="PTHR15427:SF33">
    <property type="entry name" value="COLLAGEN IV NC1 DOMAIN-CONTAINING PROTEIN"/>
    <property type="match status" value="1"/>
</dbReference>
<dbReference type="KEGG" id="cvn:111124626"/>
<dbReference type="GeneID" id="111124626"/>